<reference evidence="8 9" key="1">
    <citation type="submission" date="2024-03" db="EMBL/GenBank/DDBJ databases">
        <title>A high-quality draft genome sequence of Diaporthe vaccinii, a causative agent of upright dieback and viscid rot disease in cranberry plants.</title>
        <authorList>
            <person name="Sarrasin M."/>
            <person name="Lang B.F."/>
            <person name="Burger G."/>
        </authorList>
    </citation>
    <scope>NUCLEOTIDE SEQUENCE [LARGE SCALE GENOMIC DNA]</scope>
    <source>
        <strain evidence="8 9">IS7</strain>
    </source>
</reference>
<evidence type="ECO:0000256" key="1">
    <source>
        <dbReference type="ARBA" id="ARBA00004141"/>
    </source>
</evidence>
<dbReference type="PANTHER" id="PTHR33048:SF47">
    <property type="entry name" value="INTEGRAL MEMBRANE PROTEIN-RELATED"/>
    <property type="match status" value="1"/>
</dbReference>
<feature type="transmembrane region" description="Helical" evidence="6">
    <location>
        <begin position="192"/>
        <end position="216"/>
    </location>
</feature>
<evidence type="ECO:0000256" key="4">
    <source>
        <dbReference type="ARBA" id="ARBA00023136"/>
    </source>
</evidence>
<feature type="transmembrane region" description="Helical" evidence="6">
    <location>
        <begin position="64"/>
        <end position="84"/>
    </location>
</feature>
<name>A0ABR4ERA6_9PEZI</name>
<evidence type="ECO:0000259" key="7">
    <source>
        <dbReference type="Pfam" id="PF20684"/>
    </source>
</evidence>
<dbReference type="InterPro" id="IPR052337">
    <property type="entry name" value="SAT4-like"/>
</dbReference>
<evidence type="ECO:0000256" key="5">
    <source>
        <dbReference type="ARBA" id="ARBA00038359"/>
    </source>
</evidence>
<dbReference type="PANTHER" id="PTHR33048">
    <property type="entry name" value="PTH11-LIKE INTEGRAL MEMBRANE PROTEIN (AFU_ORTHOLOGUE AFUA_5G11245)"/>
    <property type="match status" value="1"/>
</dbReference>
<evidence type="ECO:0000256" key="3">
    <source>
        <dbReference type="ARBA" id="ARBA00022989"/>
    </source>
</evidence>
<evidence type="ECO:0000313" key="8">
    <source>
        <dbReference type="EMBL" id="KAL2284972.1"/>
    </source>
</evidence>
<feature type="domain" description="Rhodopsin" evidence="7">
    <location>
        <begin position="48"/>
        <end position="289"/>
    </location>
</feature>
<feature type="transmembrane region" description="Helical" evidence="6">
    <location>
        <begin position="228"/>
        <end position="249"/>
    </location>
</feature>
<evidence type="ECO:0000313" key="9">
    <source>
        <dbReference type="Proteomes" id="UP001600888"/>
    </source>
</evidence>
<gene>
    <name evidence="8" type="ORF">FJTKL_08514</name>
</gene>
<keyword evidence="4 6" id="KW-0472">Membrane</keyword>
<feature type="transmembrane region" description="Helical" evidence="6">
    <location>
        <begin position="269"/>
        <end position="292"/>
    </location>
</feature>
<comment type="caution">
    <text evidence="8">The sequence shown here is derived from an EMBL/GenBank/DDBJ whole genome shotgun (WGS) entry which is preliminary data.</text>
</comment>
<keyword evidence="9" id="KW-1185">Reference proteome</keyword>
<dbReference type="InterPro" id="IPR049326">
    <property type="entry name" value="Rhodopsin_dom_fungi"/>
</dbReference>
<accession>A0ABR4ERA6</accession>
<dbReference type="Proteomes" id="UP001600888">
    <property type="component" value="Unassembled WGS sequence"/>
</dbReference>
<feature type="transmembrane region" description="Helical" evidence="6">
    <location>
        <begin position="31"/>
        <end position="52"/>
    </location>
</feature>
<dbReference type="Pfam" id="PF20684">
    <property type="entry name" value="Fung_rhodopsin"/>
    <property type="match status" value="1"/>
</dbReference>
<sequence length="418" mass="47321">MAANMSEIIAQLPLPLQEQVPLYEETLRPNMYAGIGIPLFLVYVCVGLRIYGRRLQGISLWWDDHMSIVAAIFATVSSAVLLYLTYVGFGRHVIVMILEHPNEIGTFLNVLIASDALYFPSICFSKLSILFQYRRLFPDQRFKWVLVAVGVASTASCIIDMSIITATCLPVTVPTLEDPLAQTLACSNIEYMLIWICSWNSVLDLIILLLPMPHLWRLNTTFRRKVQLTFVFLFGSFVVAISIIRTWYFTKLDFNDTTWSGSLGNMWTEVEGCMSIVAGCFPAMVPVFRVCWSGRRKPEEKGTPNVNLVTFGSKEKKKILRDVSFTMTSTVNHSPGDDGSYTVLPDQGSQENQAQYYMGSQENPPQYCMGSQGNQPQYYVNSQGNQPQYYVGSQENQPQYYVGGQENQPQYYMGNGRW</sequence>
<comment type="similarity">
    <text evidence="5">Belongs to the SAT4 family.</text>
</comment>
<feature type="transmembrane region" description="Helical" evidence="6">
    <location>
        <begin position="144"/>
        <end position="172"/>
    </location>
</feature>
<comment type="subcellular location">
    <subcellularLocation>
        <location evidence="1">Membrane</location>
        <topology evidence="1">Multi-pass membrane protein</topology>
    </subcellularLocation>
</comment>
<keyword evidence="2 6" id="KW-0812">Transmembrane</keyword>
<organism evidence="8 9">
    <name type="scientific">Diaporthe vaccinii</name>
    <dbReference type="NCBI Taxonomy" id="105482"/>
    <lineage>
        <taxon>Eukaryota</taxon>
        <taxon>Fungi</taxon>
        <taxon>Dikarya</taxon>
        <taxon>Ascomycota</taxon>
        <taxon>Pezizomycotina</taxon>
        <taxon>Sordariomycetes</taxon>
        <taxon>Sordariomycetidae</taxon>
        <taxon>Diaporthales</taxon>
        <taxon>Diaporthaceae</taxon>
        <taxon>Diaporthe</taxon>
        <taxon>Diaporthe eres species complex</taxon>
    </lineage>
</organism>
<protein>
    <recommendedName>
        <fullName evidence="7">Rhodopsin domain-containing protein</fullName>
    </recommendedName>
</protein>
<dbReference type="EMBL" id="JBAWTH010000033">
    <property type="protein sequence ID" value="KAL2284972.1"/>
    <property type="molecule type" value="Genomic_DNA"/>
</dbReference>
<keyword evidence="3 6" id="KW-1133">Transmembrane helix</keyword>
<proteinExistence type="inferred from homology"/>
<evidence type="ECO:0000256" key="6">
    <source>
        <dbReference type="SAM" id="Phobius"/>
    </source>
</evidence>
<evidence type="ECO:0000256" key="2">
    <source>
        <dbReference type="ARBA" id="ARBA00022692"/>
    </source>
</evidence>